<keyword evidence="5 6" id="KW-0472">Membrane</keyword>
<dbReference type="SUPFAM" id="SSF103481">
    <property type="entry name" value="Multidrug resistance efflux transporter EmrE"/>
    <property type="match status" value="2"/>
</dbReference>
<evidence type="ECO:0000256" key="2">
    <source>
        <dbReference type="ARBA" id="ARBA00009853"/>
    </source>
</evidence>
<reference evidence="8 9" key="1">
    <citation type="submission" date="2016-10" db="EMBL/GenBank/DDBJ databases">
        <authorList>
            <person name="Varghese N."/>
            <person name="Submissions S."/>
        </authorList>
    </citation>
    <scope>NUCLEOTIDE SEQUENCE [LARGE SCALE GENOMIC DNA]</scope>
    <source>
        <strain evidence="8 9">DSM 18839</strain>
    </source>
</reference>
<dbReference type="InterPro" id="IPR037185">
    <property type="entry name" value="EmrE-like"/>
</dbReference>
<feature type="transmembrane region" description="Helical" evidence="6">
    <location>
        <begin position="173"/>
        <end position="195"/>
    </location>
</feature>
<dbReference type="GO" id="GO:0016020">
    <property type="term" value="C:membrane"/>
    <property type="evidence" value="ECO:0007669"/>
    <property type="project" value="UniProtKB-SubCell"/>
</dbReference>
<evidence type="ECO:0000256" key="6">
    <source>
        <dbReference type="SAM" id="Phobius"/>
    </source>
</evidence>
<feature type="transmembrane region" description="Helical" evidence="6">
    <location>
        <begin position="94"/>
        <end position="112"/>
    </location>
</feature>
<keyword evidence="3 6" id="KW-0812">Transmembrane</keyword>
<comment type="similarity">
    <text evidence="2">Belongs to the drug/metabolite transporter (DMT) superfamily. 10 TMS drug/metabolite exporter (DME) (TC 2.A.7.3) family.</text>
</comment>
<dbReference type="Proteomes" id="UP000198615">
    <property type="component" value="Unassembled WGS sequence"/>
</dbReference>
<dbReference type="InterPro" id="IPR000620">
    <property type="entry name" value="EamA_dom"/>
</dbReference>
<feature type="transmembrane region" description="Helical" evidence="6">
    <location>
        <begin position="32"/>
        <end position="50"/>
    </location>
</feature>
<feature type="transmembrane region" description="Helical" evidence="6">
    <location>
        <begin position="247"/>
        <end position="268"/>
    </location>
</feature>
<protein>
    <submittedName>
        <fullName evidence="8">Permease of the drug/metabolite transporter (DMT) superfamily</fullName>
    </submittedName>
</protein>
<feature type="transmembrane region" description="Helical" evidence="6">
    <location>
        <begin position="301"/>
        <end position="319"/>
    </location>
</feature>
<evidence type="ECO:0000256" key="5">
    <source>
        <dbReference type="ARBA" id="ARBA00023136"/>
    </source>
</evidence>
<evidence type="ECO:0000313" key="9">
    <source>
        <dbReference type="Proteomes" id="UP000198615"/>
    </source>
</evidence>
<keyword evidence="9" id="KW-1185">Reference proteome</keyword>
<feature type="transmembrane region" description="Helical" evidence="6">
    <location>
        <begin position="275"/>
        <end position="295"/>
    </location>
</feature>
<feature type="transmembrane region" description="Helical" evidence="6">
    <location>
        <begin position="150"/>
        <end position="167"/>
    </location>
</feature>
<keyword evidence="4 6" id="KW-1133">Transmembrane helix</keyword>
<feature type="domain" description="EamA" evidence="7">
    <location>
        <begin position="31"/>
        <end position="163"/>
    </location>
</feature>
<evidence type="ECO:0000256" key="3">
    <source>
        <dbReference type="ARBA" id="ARBA00022692"/>
    </source>
</evidence>
<feature type="transmembrane region" description="Helical" evidence="6">
    <location>
        <begin position="207"/>
        <end position="227"/>
    </location>
</feature>
<name>A0A8G2BEK0_9PROT</name>
<evidence type="ECO:0000313" key="8">
    <source>
        <dbReference type="EMBL" id="SDF17402.1"/>
    </source>
</evidence>
<organism evidence="8 9">
    <name type="scientific">Thalassobaculum litoreum DSM 18839</name>
    <dbReference type="NCBI Taxonomy" id="1123362"/>
    <lineage>
        <taxon>Bacteria</taxon>
        <taxon>Pseudomonadati</taxon>
        <taxon>Pseudomonadota</taxon>
        <taxon>Alphaproteobacteria</taxon>
        <taxon>Rhodospirillales</taxon>
        <taxon>Thalassobaculaceae</taxon>
        <taxon>Thalassobaculum</taxon>
    </lineage>
</organism>
<evidence type="ECO:0000259" key="7">
    <source>
        <dbReference type="Pfam" id="PF00892"/>
    </source>
</evidence>
<dbReference type="AlphaFoldDB" id="A0A8G2BEK0"/>
<dbReference type="PANTHER" id="PTHR22911">
    <property type="entry name" value="ACYL-MALONYL CONDENSING ENZYME-RELATED"/>
    <property type="match status" value="1"/>
</dbReference>
<dbReference type="Pfam" id="PF00892">
    <property type="entry name" value="EamA"/>
    <property type="match status" value="1"/>
</dbReference>
<comment type="caution">
    <text evidence="8">The sequence shown here is derived from an EMBL/GenBank/DDBJ whole genome shotgun (WGS) entry which is preliminary data.</text>
</comment>
<sequence length="340" mass="36407">MLACGIGFNNRMEQILRLCPAGRPTLRPTVRGALAILVAVFLLSLSDALVKLASDRLALGQLFLLRSVLAAGLIAGLIRLAVPRPARRWRWGRAVWLRSLCLTGMWAAYYASLPSLTFSLAAAAFYTSPLWMAVLSRVLLRERVSPRRRAAVAVGFVGVLLVLRPDAGNLSPAALLPLLASFLYALAGVITWRWCRTEEPLGMALNLNFCLGLAGAGTVAALALLRPATGEHPYLLSVWPDLRPDDWALIGLRGLFMAIIASAVAKAYQLAPAPVVGVFDNGYLLFATVWAVAFFGEAPSVTASLGVALIGGSAVLASLPQDRAENARVDPDVRQDDVEN</sequence>
<feature type="transmembrane region" description="Helical" evidence="6">
    <location>
        <begin position="118"/>
        <end position="138"/>
    </location>
</feature>
<proteinExistence type="inferred from homology"/>
<evidence type="ECO:0000256" key="1">
    <source>
        <dbReference type="ARBA" id="ARBA00004141"/>
    </source>
</evidence>
<gene>
    <name evidence="8" type="ORF">SAMN05660686_00563</name>
</gene>
<evidence type="ECO:0000256" key="4">
    <source>
        <dbReference type="ARBA" id="ARBA00022989"/>
    </source>
</evidence>
<dbReference type="EMBL" id="FNBW01000001">
    <property type="protein sequence ID" value="SDF17402.1"/>
    <property type="molecule type" value="Genomic_DNA"/>
</dbReference>
<comment type="subcellular location">
    <subcellularLocation>
        <location evidence="1">Membrane</location>
        <topology evidence="1">Multi-pass membrane protein</topology>
    </subcellularLocation>
</comment>
<accession>A0A8G2BEK0</accession>
<feature type="transmembrane region" description="Helical" evidence="6">
    <location>
        <begin position="62"/>
        <end position="82"/>
    </location>
</feature>
<dbReference type="PANTHER" id="PTHR22911:SF6">
    <property type="entry name" value="SOLUTE CARRIER FAMILY 35 MEMBER G1"/>
    <property type="match status" value="1"/>
</dbReference>